<name>A0A0F9EBP8_9ZZZZ</name>
<dbReference type="EMBL" id="LAZR01035529">
    <property type="protein sequence ID" value="KKL27261.1"/>
    <property type="molecule type" value="Genomic_DNA"/>
</dbReference>
<proteinExistence type="predicted"/>
<organism evidence="1">
    <name type="scientific">marine sediment metagenome</name>
    <dbReference type="NCBI Taxonomy" id="412755"/>
    <lineage>
        <taxon>unclassified sequences</taxon>
        <taxon>metagenomes</taxon>
        <taxon>ecological metagenomes</taxon>
    </lineage>
</organism>
<comment type="caution">
    <text evidence="1">The sequence shown here is derived from an EMBL/GenBank/DDBJ whole genome shotgun (WGS) entry which is preliminary data.</text>
</comment>
<accession>A0A0F9EBP8</accession>
<evidence type="ECO:0000313" key="1">
    <source>
        <dbReference type="EMBL" id="KKL27261.1"/>
    </source>
</evidence>
<reference evidence="1" key="1">
    <citation type="journal article" date="2015" name="Nature">
        <title>Complex archaea that bridge the gap between prokaryotes and eukaryotes.</title>
        <authorList>
            <person name="Spang A."/>
            <person name="Saw J.H."/>
            <person name="Jorgensen S.L."/>
            <person name="Zaremba-Niedzwiedzka K."/>
            <person name="Martijn J."/>
            <person name="Lind A.E."/>
            <person name="van Eijk R."/>
            <person name="Schleper C."/>
            <person name="Guy L."/>
            <person name="Ettema T.J."/>
        </authorList>
    </citation>
    <scope>NUCLEOTIDE SEQUENCE</scope>
</reference>
<dbReference type="AlphaFoldDB" id="A0A0F9EBP8"/>
<protein>
    <submittedName>
        <fullName evidence="1">Uncharacterized protein</fullName>
    </submittedName>
</protein>
<gene>
    <name evidence="1" type="ORF">LCGC14_2386930</name>
</gene>
<sequence>MFKQKYKYKVSIDIRDISKLLDAYEDQDNTISDSLKTEMNQFLDKIWIKIIGNSEDKDKEAHKLKKRIVNVVSDRKPCAECHNYRADLYQIRYEGTRRHDSKHLCSKCLQKKTEYFNNAKGIYRTYSAFSIMKPRRIVDCHRKGSGSIEEIYDLISKHGIKNVESLVSNLDFASMSLSNKRVDSKLSNEVYYRTKKDYFEYERVTLDKPLLNPHVQEFFLKHYEKVLDSGGDGEKCNSNSIR</sequence>